<feature type="compositionally biased region" description="Basic and acidic residues" evidence="1">
    <location>
        <begin position="55"/>
        <end position="69"/>
    </location>
</feature>
<evidence type="ECO:0000313" key="2">
    <source>
        <dbReference type="EMBL" id="KAK0576880.1"/>
    </source>
</evidence>
<dbReference type="Proteomes" id="UP001168877">
    <property type="component" value="Unassembled WGS sequence"/>
</dbReference>
<gene>
    <name evidence="2" type="ORF">LWI29_024774</name>
</gene>
<organism evidence="2 3">
    <name type="scientific">Acer saccharum</name>
    <name type="common">Sugar maple</name>
    <dbReference type="NCBI Taxonomy" id="4024"/>
    <lineage>
        <taxon>Eukaryota</taxon>
        <taxon>Viridiplantae</taxon>
        <taxon>Streptophyta</taxon>
        <taxon>Embryophyta</taxon>
        <taxon>Tracheophyta</taxon>
        <taxon>Spermatophyta</taxon>
        <taxon>Magnoliopsida</taxon>
        <taxon>eudicotyledons</taxon>
        <taxon>Gunneridae</taxon>
        <taxon>Pentapetalae</taxon>
        <taxon>rosids</taxon>
        <taxon>malvids</taxon>
        <taxon>Sapindales</taxon>
        <taxon>Sapindaceae</taxon>
        <taxon>Hippocastanoideae</taxon>
        <taxon>Acereae</taxon>
        <taxon>Acer</taxon>
    </lineage>
</organism>
<comment type="caution">
    <text evidence="2">The sequence shown here is derived from an EMBL/GenBank/DDBJ whole genome shotgun (WGS) entry which is preliminary data.</text>
</comment>
<evidence type="ECO:0000313" key="3">
    <source>
        <dbReference type="Proteomes" id="UP001168877"/>
    </source>
</evidence>
<reference evidence="2" key="2">
    <citation type="submission" date="2023-06" db="EMBL/GenBank/DDBJ databases">
        <authorList>
            <person name="Swenson N.G."/>
            <person name="Wegrzyn J.L."/>
            <person name="Mcevoy S.L."/>
        </authorList>
    </citation>
    <scope>NUCLEOTIDE SEQUENCE</scope>
    <source>
        <strain evidence="2">NS2018</strain>
        <tissue evidence="2">Leaf</tissue>
    </source>
</reference>
<proteinExistence type="predicted"/>
<protein>
    <submittedName>
        <fullName evidence="2">Uncharacterized protein</fullName>
    </submittedName>
</protein>
<name>A0AA39VE73_ACESA</name>
<dbReference type="EMBL" id="JAUESC010000386">
    <property type="protein sequence ID" value="KAK0576880.1"/>
    <property type="molecule type" value="Genomic_DNA"/>
</dbReference>
<keyword evidence="3" id="KW-1185">Reference proteome</keyword>
<evidence type="ECO:0000256" key="1">
    <source>
        <dbReference type="SAM" id="MobiDB-lite"/>
    </source>
</evidence>
<sequence>MEYNDLSKLCESLSLSEDDDIPETKIKGEVKREVGLILGKMIGRVEEIDLGYLGEEPRGKQPRGERDQHSGGTRQGLTEPKLTSRWKPKIVEPSSVAEIQVPPLVESDVAPLSTVNQKGKAKISAVKEVNYGLPTNGKNLTEIVLEDDLDIESPAKIQTKETINVFDNVAGTPSLGSRVKGPKTNRRGRPKLVVTSSNPYKKKSKIKICGLGSGTYLRGTCAGSSLDLDKNKWVDVVIKEWVERPGVVNSEATQPELADEVAIGGCPNLVNEDCQTSLSVLLNSVSSSKFD</sequence>
<accession>A0AA39VE73</accession>
<feature type="region of interest" description="Disordered" evidence="1">
    <location>
        <begin position="51"/>
        <end position="82"/>
    </location>
</feature>
<dbReference type="AlphaFoldDB" id="A0AA39VE73"/>
<reference evidence="2" key="1">
    <citation type="journal article" date="2022" name="Plant J.">
        <title>Strategies of tolerance reflected in two North American maple genomes.</title>
        <authorList>
            <person name="McEvoy S.L."/>
            <person name="Sezen U.U."/>
            <person name="Trouern-Trend A."/>
            <person name="McMahon S.M."/>
            <person name="Schaberg P.G."/>
            <person name="Yang J."/>
            <person name="Wegrzyn J.L."/>
            <person name="Swenson N.G."/>
        </authorList>
    </citation>
    <scope>NUCLEOTIDE SEQUENCE</scope>
    <source>
        <strain evidence="2">NS2018</strain>
    </source>
</reference>